<evidence type="ECO:0000313" key="1">
    <source>
        <dbReference type="EMBL" id="SHH29133.1"/>
    </source>
</evidence>
<evidence type="ECO:0000313" key="2">
    <source>
        <dbReference type="Proteomes" id="UP000184447"/>
    </source>
</evidence>
<accession>A0A1M5RTH0</accession>
<gene>
    <name evidence="1" type="ORF">SAMN02745207_00693</name>
</gene>
<dbReference type="STRING" id="1121316.SAMN02745207_00693"/>
<dbReference type="Proteomes" id="UP000184447">
    <property type="component" value="Unassembled WGS sequence"/>
</dbReference>
<dbReference type="RefSeq" id="WP_073337032.1">
    <property type="nucleotide sequence ID" value="NZ_FQXM01000003.1"/>
</dbReference>
<dbReference type="AlphaFoldDB" id="A0A1M5RTH0"/>
<proteinExistence type="predicted"/>
<organism evidence="1 2">
    <name type="scientific">Clostridium grantii DSM 8605</name>
    <dbReference type="NCBI Taxonomy" id="1121316"/>
    <lineage>
        <taxon>Bacteria</taxon>
        <taxon>Bacillati</taxon>
        <taxon>Bacillota</taxon>
        <taxon>Clostridia</taxon>
        <taxon>Eubacteriales</taxon>
        <taxon>Clostridiaceae</taxon>
        <taxon>Clostridium</taxon>
    </lineage>
</organism>
<sequence length="109" mass="12322">MGNRLVVQTYYGDMNNLVTYLNQLVNAYRLLIGSAGDLNGIALAKKSEVKDALKRAEKLGNIIDEVIETIDKTGYCYSDYCKTKSDILKEKIESGFIVTEIEQQLFFKD</sequence>
<dbReference type="EMBL" id="FQXM01000003">
    <property type="protein sequence ID" value="SHH29133.1"/>
    <property type="molecule type" value="Genomic_DNA"/>
</dbReference>
<keyword evidence="2" id="KW-1185">Reference proteome</keyword>
<name>A0A1M5RTH0_9CLOT</name>
<protein>
    <submittedName>
        <fullName evidence="1">Uncharacterized protein</fullName>
    </submittedName>
</protein>
<reference evidence="1 2" key="1">
    <citation type="submission" date="2016-11" db="EMBL/GenBank/DDBJ databases">
        <authorList>
            <person name="Jaros S."/>
            <person name="Januszkiewicz K."/>
            <person name="Wedrychowicz H."/>
        </authorList>
    </citation>
    <scope>NUCLEOTIDE SEQUENCE [LARGE SCALE GENOMIC DNA]</scope>
    <source>
        <strain evidence="1 2">DSM 8605</strain>
    </source>
</reference>